<evidence type="ECO:0000256" key="4">
    <source>
        <dbReference type="ARBA" id="ARBA00023136"/>
    </source>
</evidence>
<feature type="transmembrane region" description="Helical" evidence="6">
    <location>
        <begin position="420"/>
        <end position="440"/>
    </location>
</feature>
<dbReference type="Pfam" id="PF04932">
    <property type="entry name" value="Wzy_C"/>
    <property type="match status" value="1"/>
</dbReference>
<dbReference type="InterPro" id="IPR007016">
    <property type="entry name" value="O-antigen_ligase-rel_domated"/>
</dbReference>
<comment type="subcellular location">
    <subcellularLocation>
        <location evidence="1">Membrane</location>
        <topology evidence="1">Multi-pass membrane protein</topology>
    </subcellularLocation>
</comment>
<feature type="transmembrane region" description="Helical" evidence="6">
    <location>
        <begin position="511"/>
        <end position="529"/>
    </location>
</feature>
<evidence type="ECO:0000313" key="8">
    <source>
        <dbReference type="EMBL" id="QEG43325.1"/>
    </source>
</evidence>
<dbReference type="SUPFAM" id="SSF81901">
    <property type="entry name" value="HCP-like"/>
    <property type="match status" value="1"/>
</dbReference>
<accession>A0A5B9R0Q7</accession>
<dbReference type="GO" id="GO:0016874">
    <property type="term" value="F:ligase activity"/>
    <property type="evidence" value="ECO:0007669"/>
    <property type="project" value="UniProtKB-KW"/>
</dbReference>
<evidence type="ECO:0000256" key="6">
    <source>
        <dbReference type="SAM" id="Phobius"/>
    </source>
</evidence>
<evidence type="ECO:0000256" key="2">
    <source>
        <dbReference type="ARBA" id="ARBA00022692"/>
    </source>
</evidence>
<evidence type="ECO:0000256" key="3">
    <source>
        <dbReference type="ARBA" id="ARBA00022989"/>
    </source>
</evidence>
<dbReference type="EMBL" id="CP042914">
    <property type="protein sequence ID" value="QEG43325.1"/>
    <property type="molecule type" value="Genomic_DNA"/>
</dbReference>
<keyword evidence="9" id="KW-1185">Reference proteome</keyword>
<sequence length="815" mass="86181">MAKRRAVTNASQPAGRSSAARSSATSGRRASTPGGRRAGASANESSSVTAAFRWPLLAALAAAMLAGLLALATHWPVDSVAVERGAAVYHCALSLFAASLAWLAIPCPEQSASGLRRTGWAIDLAAWSLAAWIGISAWALSGGIELRMAVNEFWVWAAAAGCFTAARRLFGSPRSRRTVVLLVVLSAALLATHGWHQLLISLPADRARYAAEPEAVLREAGVDAPPGSAQRMIFENRLADGGPIATFALTNSLAGLLVPAWLLVVGILLSQWAKLTLASRCGFGIAVLLIGSLMLRTNSRSAVGAVVLVSIAWLMFAILREGGAVRRRVDGRTWRALAGIALLTAVGLAGYVATNRELTERAWASLSVRGQYWRSTAAMVADSPWFGCGPGNFQSAYEAYRDLEASEQPADPHNVVMETAAAGGVPATLLLLGLVALIVLRSRQLGRSESVQTADALDAHAAAVPADEDAFAGEDVVDRRARALGVGYAGGWIVVWLLGLVIVQAPDFGAHLWAIPISLGTVGLTLRWWRGGRLPRWVVQGAVAGLVLHLMLSGGWTILGVAVPLWLLAGMMLAEDCTATGEEAGQGAVTIPGGRWTVGIAAATVLLTFFWTELRPVSGASRWGMQATAARQSGSVEQAAQAYRLAIEADPWDSAPRAGLADLYRRVLLRQDTAELRQGMEAAAAAARQAAPGDPSLLAFLGEMRLHLYQRWGEEDDLRAAAKLYQQAAANAPANERLAAQLALIYEALGDPQAAQWADRARSLTTAGGHIERALHRVTILPVEVVGQAAAERPRQDTADNWLPNPMPAKTVDSS</sequence>
<dbReference type="PANTHER" id="PTHR37422">
    <property type="entry name" value="TEICHURONIC ACID BIOSYNTHESIS PROTEIN TUAE"/>
    <property type="match status" value="1"/>
</dbReference>
<dbReference type="InterPro" id="IPR011990">
    <property type="entry name" value="TPR-like_helical_dom_sf"/>
</dbReference>
<dbReference type="Gene3D" id="1.25.40.10">
    <property type="entry name" value="Tetratricopeptide repeat domain"/>
    <property type="match status" value="1"/>
</dbReference>
<keyword evidence="8" id="KW-0436">Ligase</keyword>
<evidence type="ECO:0000259" key="7">
    <source>
        <dbReference type="Pfam" id="PF04932"/>
    </source>
</evidence>
<dbReference type="OrthoDB" id="274640at2"/>
<feature type="transmembrane region" description="Helical" evidence="6">
    <location>
        <begin position="334"/>
        <end position="353"/>
    </location>
</feature>
<feature type="transmembrane region" description="Helical" evidence="6">
    <location>
        <begin position="277"/>
        <end position="295"/>
    </location>
</feature>
<dbReference type="PANTHER" id="PTHR37422:SF13">
    <property type="entry name" value="LIPOPOLYSACCHARIDE BIOSYNTHESIS PROTEIN PA4999-RELATED"/>
    <property type="match status" value="1"/>
</dbReference>
<gene>
    <name evidence="8" type="ORF">UC8_53720</name>
</gene>
<organism evidence="8 9">
    <name type="scientific">Roseimaritima ulvae</name>
    <dbReference type="NCBI Taxonomy" id="980254"/>
    <lineage>
        <taxon>Bacteria</taxon>
        <taxon>Pseudomonadati</taxon>
        <taxon>Planctomycetota</taxon>
        <taxon>Planctomycetia</taxon>
        <taxon>Pirellulales</taxon>
        <taxon>Pirellulaceae</taxon>
        <taxon>Roseimaritima</taxon>
    </lineage>
</organism>
<evidence type="ECO:0000256" key="5">
    <source>
        <dbReference type="SAM" id="MobiDB-lite"/>
    </source>
</evidence>
<keyword evidence="3 6" id="KW-1133">Transmembrane helix</keyword>
<feature type="transmembrane region" description="Helical" evidence="6">
    <location>
        <begin position="54"/>
        <end position="75"/>
    </location>
</feature>
<feature type="transmembrane region" description="Helical" evidence="6">
    <location>
        <begin position="153"/>
        <end position="170"/>
    </location>
</feature>
<feature type="compositionally biased region" description="Low complexity" evidence="5">
    <location>
        <begin position="14"/>
        <end position="32"/>
    </location>
</feature>
<feature type="transmembrane region" description="Helical" evidence="6">
    <location>
        <begin position="179"/>
        <end position="196"/>
    </location>
</feature>
<feature type="transmembrane region" description="Helical" evidence="6">
    <location>
        <begin position="244"/>
        <end position="270"/>
    </location>
</feature>
<feature type="transmembrane region" description="Helical" evidence="6">
    <location>
        <begin position="120"/>
        <end position="141"/>
    </location>
</feature>
<feature type="region of interest" description="Disordered" evidence="5">
    <location>
        <begin position="791"/>
        <end position="815"/>
    </location>
</feature>
<protein>
    <submittedName>
        <fullName evidence="8">O-Antigen ligase</fullName>
    </submittedName>
</protein>
<dbReference type="Proteomes" id="UP000325286">
    <property type="component" value="Chromosome"/>
</dbReference>
<feature type="domain" description="O-antigen ligase-related" evidence="7">
    <location>
        <begin position="286"/>
        <end position="432"/>
    </location>
</feature>
<reference evidence="8 9" key="1">
    <citation type="submission" date="2019-08" db="EMBL/GenBank/DDBJ databases">
        <title>Deep-cultivation of Planctomycetes and their phenomic and genomic characterization uncovers novel biology.</title>
        <authorList>
            <person name="Wiegand S."/>
            <person name="Jogler M."/>
            <person name="Boedeker C."/>
            <person name="Pinto D."/>
            <person name="Vollmers J."/>
            <person name="Rivas-Marin E."/>
            <person name="Kohn T."/>
            <person name="Peeters S.H."/>
            <person name="Heuer A."/>
            <person name="Rast P."/>
            <person name="Oberbeckmann S."/>
            <person name="Bunk B."/>
            <person name="Jeske O."/>
            <person name="Meyerdierks A."/>
            <person name="Storesund J.E."/>
            <person name="Kallscheuer N."/>
            <person name="Luecker S."/>
            <person name="Lage O.M."/>
            <person name="Pohl T."/>
            <person name="Merkel B.J."/>
            <person name="Hornburger P."/>
            <person name="Mueller R.-W."/>
            <person name="Bruemmer F."/>
            <person name="Labrenz M."/>
            <person name="Spormann A.M."/>
            <person name="Op den Camp H."/>
            <person name="Overmann J."/>
            <person name="Amann R."/>
            <person name="Jetten M.S.M."/>
            <person name="Mascher T."/>
            <person name="Medema M.H."/>
            <person name="Devos D.P."/>
            <person name="Kaster A.-K."/>
            <person name="Ovreas L."/>
            <person name="Rohde M."/>
            <person name="Galperin M.Y."/>
            <person name="Jogler C."/>
        </authorList>
    </citation>
    <scope>NUCLEOTIDE SEQUENCE [LARGE SCALE GENOMIC DNA]</scope>
    <source>
        <strain evidence="8 9">UC8</strain>
    </source>
</reference>
<dbReference type="KEGG" id="rul:UC8_53720"/>
<feature type="transmembrane region" description="Helical" evidence="6">
    <location>
        <begin position="301"/>
        <end position="322"/>
    </location>
</feature>
<evidence type="ECO:0000313" key="9">
    <source>
        <dbReference type="Proteomes" id="UP000325286"/>
    </source>
</evidence>
<keyword evidence="2 6" id="KW-0812">Transmembrane</keyword>
<dbReference type="AlphaFoldDB" id="A0A5B9R0Q7"/>
<dbReference type="GO" id="GO:0016020">
    <property type="term" value="C:membrane"/>
    <property type="evidence" value="ECO:0007669"/>
    <property type="project" value="UniProtKB-SubCell"/>
</dbReference>
<feature type="transmembrane region" description="Helical" evidence="6">
    <location>
        <begin position="486"/>
        <end position="505"/>
    </location>
</feature>
<feature type="region of interest" description="Disordered" evidence="5">
    <location>
        <begin position="1"/>
        <end position="42"/>
    </location>
</feature>
<feature type="transmembrane region" description="Helical" evidence="6">
    <location>
        <begin position="541"/>
        <end position="574"/>
    </location>
</feature>
<feature type="transmembrane region" description="Helical" evidence="6">
    <location>
        <begin position="87"/>
        <end position="108"/>
    </location>
</feature>
<name>A0A5B9R0Q7_9BACT</name>
<dbReference type="RefSeq" id="WP_148080583.1">
    <property type="nucleotide sequence ID" value="NZ_CP042914.1"/>
</dbReference>
<dbReference type="InterPro" id="IPR051533">
    <property type="entry name" value="WaaL-like"/>
</dbReference>
<proteinExistence type="predicted"/>
<evidence type="ECO:0000256" key="1">
    <source>
        <dbReference type="ARBA" id="ARBA00004141"/>
    </source>
</evidence>
<keyword evidence="4 6" id="KW-0472">Membrane</keyword>